<accession>A0A7T4EF38</accession>
<sequence>MQPGTGGVQVRKRGLASVFEAASTNEALATYQALRDRLALEIDESDQPRDVAILSARLADVVEKIDLLTDVEKEGSALDELRQRRRKRAG</sequence>
<dbReference type="GeneID" id="92759519"/>
<dbReference type="RefSeq" id="WP_143336892.1">
    <property type="nucleotide sequence ID" value="NZ_CP066007.1"/>
</dbReference>
<dbReference type="Proteomes" id="UP000596145">
    <property type="component" value="Chromosome"/>
</dbReference>
<evidence type="ECO:0000313" key="2">
    <source>
        <dbReference type="Proteomes" id="UP000596145"/>
    </source>
</evidence>
<dbReference type="OrthoDB" id="9999274at2"/>
<dbReference type="EMBL" id="CP066007">
    <property type="protein sequence ID" value="QQB46210.1"/>
    <property type="molecule type" value="Genomic_DNA"/>
</dbReference>
<proteinExistence type="predicted"/>
<name>A0A7T4EF38_9CORY</name>
<protein>
    <submittedName>
        <fullName evidence="1">Uncharacterized protein</fullName>
    </submittedName>
</protein>
<dbReference type="AlphaFoldDB" id="A0A7T4EF38"/>
<gene>
    <name evidence="1" type="ORF">I6I10_12315</name>
</gene>
<evidence type="ECO:0000313" key="1">
    <source>
        <dbReference type="EMBL" id="QQB46210.1"/>
    </source>
</evidence>
<reference evidence="1 2" key="1">
    <citation type="submission" date="2020-12" db="EMBL/GenBank/DDBJ databases">
        <title>FDA dAtabase for Regulatory Grade micrObial Sequences (FDA-ARGOS): Supporting development and validation of Infectious Disease Dx tests.</title>
        <authorList>
            <person name="Sproer C."/>
            <person name="Gronow S."/>
            <person name="Severitt S."/>
            <person name="Schroder I."/>
            <person name="Tallon L."/>
            <person name="Sadzewicz L."/>
            <person name="Zhao X."/>
            <person name="Boylan J."/>
            <person name="Ott S."/>
            <person name="Bowen H."/>
            <person name="Vavikolanu K."/>
            <person name="Mehta A."/>
            <person name="Aluvathingal J."/>
            <person name="Nadendla S."/>
            <person name="Lowell S."/>
            <person name="Myers T."/>
            <person name="Yan Y."/>
            <person name="Sichtig H."/>
        </authorList>
    </citation>
    <scope>NUCLEOTIDE SEQUENCE [LARGE SCALE GENOMIC DNA]</scope>
    <source>
        <strain evidence="1 2">FDAARGOS_1053</strain>
    </source>
</reference>
<organism evidence="1 2">
    <name type="scientific">Corynebacterium glucuronolyticum</name>
    <dbReference type="NCBI Taxonomy" id="39791"/>
    <lineage>
        <taxon>Bacteria</taxon>
        <taxon>Bacillati</taxon>
        <taxon>Actinomycetota</taxon>
        <taxon>Actinomycetes</taxon>
        <taxon>Mycobacteriales</taxon>
        <taxon>Corynebacteriaceae</taxon>
        <taxon>Corynebacterium</taxon>
    </lineage>
</organism>